<organism evidence="4 5">
    <name type="scientific">Tanacetum coccineum</name>
    <dbReference type="NCBI Taxonomy" id="301880"/>
    <lineage>
        <taxon>Eukaryota</taxon>
        <taxon>Viridiplantae</taxon>
        <taxon>Streptophyta</taxon>
        <taxon>Embryophyta</taxon>
        <taxon>Tracheophyta</taxon>
        <taxon>Spermatophyta</taxon>
        <taxon>Magnoliopsida</taxon>
        <taxon>eudicotyledons</taxon>
        <taxon>Gunneridae</taxon>
        <taxon>Pentapetalae</taxon>
        <taxon>asterids</taxon>
        <taxon>campanulids</taxon>
        <taxon>Asterales</taxon>
        <taxon>Asteraceae</taxon>
        <taxon>Asteroideae</taxon>
        <taxon>Anthemideae</taxon>
        <taxon>Anthemidinae</taxon>
        <taxon>Tanacetum</taxon>
    </lineage>
</organism>
<gene>
    <name evidence="4" type="ORF">Tco_0752478</name>
</gene>
<name>A0ABQ4Z7W5_9ASTR</name>
<dbReference type="EMBL" id="BQNB010011087">
    <property type="protein sequence ID" value="GJS85937.1"/>
    <property type="molecule type" value="Genomic_DNA"/>
</dbReference>
<reference evidence="4" key="1">
    <citation type="journal article" date="2022" name="Int. J. Mol. Sci.">
        <title>Draft Genome of Tanacetum Coccineum: Genomic Comparison of Closely Related Tanacetum-Family Plants.</title>
        <authorList>
            <person name="Yamashiro T."/>
            <person name="Shiraishi A."/>
            <person name="Nakayama K."/>
            <person name="Satake H."/>
        </authorList>
    </citation>
    <scope>NUCLEOTIDE SEQUENCE</scope>
</reference>
<keyword evidence="2" id="KW-1133">Transmembrane helix</keyword>
<keyword evidence="5" id="KW-1185">Reference proteome</keyword>
<feature type="transmembrane region" description="Helical" evidence="2">
    <location>
        <begin position="22"/>
        <end position="43"/>
    </location>
</feature>
<sequence length="289" mass="32719">MDWNALVWKSVRYGVSKELDTAYWRFLGVGTTFDIFQNIHILYLRRIDFFWIWRIDLHSFVVIGALTSLGAAVGNNVLLERVDDDVPLKTISVTIALILEVCLLKMGVILPGLPNPAHNSNFSLLSALRKERLIVPNYMDWMRNLRFTLRYENKENVSAKASKECLDVVKSLMACKPKPGASICAFILEMKGYFDRLGSLNMVFDAELSINIILSGLATDYNQFATKGKSNHGSKRKAKFEIAPTSDPKEAVCFYCNTKGHWKRSCPKYLKDLKDGKVKKGSHSRSKGK</sequence>
<evidence type="ECO:0000313" key="5">
    <source>
        <dbReference type="Proteomes" id="UP001151760"/>
    </source>
</evidence>
<keyword evidence="1" id="KW-0863">Zinc-finger</keyword>
<accession>A0ABQ4Z7W5</accession>
<evidence type="ECO:0000256" key="1">
    <source>
        <dbReference type="PROSITE-ProRule" id="PRU00047"/>
    </source>
</evidence>
<evidence type="ECO:0000313" key="4">
    <source>
        <dbReference type="EMBL" id="GJS85937.1"/>
    </source>
</evidence>
<proteinExistence type="predicted"/>
<keyword evidence="1" id="KW-0479">Metal-binding</keyword>
<dbReference type="Proteomes" id="UP001151760">
    <property type="component" value="Unassembled WGS sequence"/>
</dbReference>
<comment type="caution">
    <text evidence="4">The sequence shown here is derived from an EMBL/GenBank/DDBJ whole genome shotgun (WGS) entry which is preliminary data.</text>
</comment>
<keyword evidence="2" id="KW-0812">Transmembrane</keyword>
<feature type="transmembrane region" description="Helical" evidence="2">
    <location>
        <begin position="55"/>
        <end position="79"/>
    </location>
</feature>
<dbReference type="SUPFAM" id="SSF57756">
    <property type="entry name" value="Retrovirus zinc finger-like domains"/>
    <property type="match status" value="1"/>
</dbReference>
<feature type="domain" description="CCHC-type" evidence="3">
    <location>
        <begin position="253"/>
        <end position="268"/>
    </location>
</feature>
<protein>
    <submittedName>
        <fullName evidence="4">Retrotransposon protein, putative, ty1-copia subclass</fullName>
    </submittedName>
</protein>
<dbReference type="Gene3D" id="4.10.60.10">
    <property type="entry name" value="Zinc finger, CCHC-type"/>
    <property type="match status" value="1"/>
</dbReference>
<keyword evidence="2" id="KW-0472">Membrane</keyword>
<reference evidence="4" key="2">
    <citation type="submission" date="2022-01" db="EMBL/GenBank/DDBJ databases">
        <authorList>
            <person name="Yamashiro T."/>
            <person name="Shiraishi A."/>
            <person name="Satake H."/>
            <person name="Nakayama K."/>
        </authorList>
    </citation>
    <scope>NUCLEOTIDE SEQUENCE</scope>
</reference>
<keyword evidence="1" id="KW-0862">Zinc</keyword>
<dbReference type="InterPro" id="IPR001878">
    <property type="entry name" value="Znf_CCHC"/>
</dbReference>
<dbReference type="PROSITE" id="PS50158">
    <property type="entry name" value="ZF_CCHC"/>
    <property type="match status" value="1"/>
</dbReference>
<dbReference type="InterPro" id="IPR036875">
    <property type="entry name" value="Znf_CCHC_sf"/>
</dbReference>
<evidence type="ECO:0000259" key="3">
    <source>
        <dbReference type="PROSITE" id="PS50158"/>
    </source>
</evidence>
<evidence type="ECO:0000256" key="2">
    <source>
        <dbReference type="SAM" id="Phobius"/>
    </source>
</evidence>
<dbReference type="Pfam" id="PF00098">
    <property type="entry name" value="zf-CCHC"/>
    <property type="match status" value="1"/>
</dbReference>
<dbReference type="SMART" id="SM00343">
    <property type="entry name" value="ZnF_C2HC"/>
    <property type="match status" value="1"/>
</dbReference>